<dbReference type="Pfam" id="PF08240">
    <property type="entry name" value="ADH_N"/>
    <property type="match status" value="1"/>
</dbReference>
<organism evidence="3 4">
    <name type="scientific">Saccharomycodes ludwigii</name>
    <dbReference type="NCBI Taxonomy" id="36035"/>
    <lineage>
        <taxon>Eukaryota</taxon>
        <taxon>Fungi</taxon>
        <taxon>Dikarya</taxon>
        <taxon>Ascomycota</taxon>
        <taxon>Saccharomycotina</taxon>
        <taxon>Saccharomycetes</taxon>
        <taxon>Saccharomycodales</taxon>
        <taxon>Saccharomycodaceae</taxon>
        <taxon>Saccharomycodes</taxon>
    </lineage>
</organism>
<dbReference type="AlphaFoldDB" id="A0A376B983"/>
<dbReference type="InterPro" id="IPR036291">
    <property type="entry name" value="NAD(P)-bd_dom_sf"/>
</dbReference>
<feature type="domain" description="Alcohol dehydrogenase-like C-terminal" evidence="1">
    <location>
        <begin position="193"/>
        <end position="306"/>
    </location>
</feature>
<dbReference type="SUPFAM" id="SSF51735">
    <property type="entry name" value="NAD(P)-binding Rossmann-fold domains"/>
    <property type="match status" value="1"/>
</dbReference>
<proteinExistence type="predicted"/>
<protein>
    <recommendedName>
        <fullName evidence="5">Enoyl reductase (ER) domain-containing protein</fullName>
    </recommendedName>
</protein>
<evidence type="ECO:0000259" key="2">
    <source>
        <dbReference type="Pfam" id="PF08240"/>
    </source>
</evidence>
<dbReference type="PANTHER" id="PTHR45348:SF2">
    <property type="entry name" value="ZINC-TYPE ALCOHOL DEHYDROGENASE-LIKE PROTEIN C2E1P3.01"/>
    <property type="match status" value="1"/>
</dbReference>
<dbReference type="EMBL" id="UFAJ01000618">
    <property type="protein sequence ID" value="SSD61236.1"/>
    <property type="molecule type" value="Genomic_DNA"/>
</dbReference>
<dbReference type="InterPro" id="IPR013149">
    <property type="entry name" value="ADH-like_C"/>
</dbReference>
<dbReference type="GO" id="GO:0016651">
    <property type="term" value="F:oxidoreductase activity, acting on NAD(P)H"/>
    <property type="evidence" value="ECO:0007669"/>
    <property type="project" value="InterPro"/>
</dbReference>
<dbReference type="Proteomes" id="UP000262825">
    <property type="component" value="Unassembled WGS sequence"/>
</dbReference>
<name>A0A376B983_9ASCO</name>
<feature type="domain" description="Alcohol dehydrogenase-like N-terminal" evidence="2">
    <location>
        <begin position="34"/>
        <end position="121"/>
    </location>
</feature>
<dbReference type="PANTHER" id="PTHR45348">
    <property type="entry name" value="HYPOTHETICAL OXIDOREDUCTASE (EUROFUNG)"/>
    <property type="match status" value="1"/>
</dbReference>
<evidence type="ECO:0008006" key="5">
    <source>
        <dbReference type="Google" id="ProtNLM"/>
    </source>
</evidence>
<dbReference type="InterPro" id="IPR011032">
    <property type="entry name" value="GroES-like_sf"/>
</dbReference>
<evidence type="ECO:0000259" key="1">
    <source>
        <dbReference type="Pfam" id="PF00107"/>
    </source>
</evidence>
<gene>
    <name evidence="3" type="ORF">SCODWIG_02997</name>
</gene>
<dbReference type="CDD" id="cd08249">
    <property type="entry name" value="enoyl_reductase_like"/>
    <property type="match status" value="1"/>
</dbReference>
<evidence type="ECO:0000313" key="4">
    <source>
        <dbReference type="Proteomes" id="UP000262825"/>
    </source>
</evidence>
<accession>A0A376B983</accession>
<sequence length="382" mass="41756">MYPTTIPETMQAIVFDGEKAVLEKNVPVPKLGKDTDLLVKVKAVAGNPTDWKHIEYKIGPKGCIVGCDLSGIVVKVGSKVDPEKFKVGDEVCSFVHGCAVLHPENGAFAEYSVVSSLVALKLENLKVETKDEVPEGPIVSFESAASLPVALYTAAVASTYIYHNKIEIPTTPNEVPQNGKDSVFLIWGGATSVGQNMIQVLKHTNAYSKIIVVASKKHEKLLKEYGATELFDYHEPDVVSKIKAKYPNIHHALDTVSIIPTFNDTYRVVVPDEKSIVGNLMNYTSEMIDASILNDKVCLSSILLYSISGEEIPFANGSVIPKNPEFVEIAVKTMNDVNKLIYANKIKHMPLKIFHNGLEDIPEILHGIQIGKNSGVKFIASI</sequence>
<evidence type="ECO:0000313" key="3">
    <source>
        <dbReference type="EMBL" id="SSD61236.1"/>
    </source>
</evidence>
<dbReference type="OrthoDB" id="9992527at2759"/>
<dbReference type="InterPro" id="IPR013154">
    <property type="entry name" value="ADH-like_N"/>
</dbReference>
<dbReference type="Gene3D" id="3.40.50.720">
    <property type="entry name" value="NAD(P)-binding Rossmann-like Domain"/>
    <property type="match status" value="1"/>
</dbReference>
<reference evidence="4" key="1">
    <citation type="submission" date="2018-06" db="EMBL/GenBank/DDBJ databases">
        <authorList>
            <person name="Guldener U."/>
        </authorList>
    </citation>
    <scope>NUCLEOTIDE SEQUENCE [LARGE SCALE GENOMIC DNA]</scope>
    <source>
        <strain evidence="4">UTAD17</strain>
    </source>
</reference>
<dbReference type="VEuPathDB" id="FungiDB:SCODWIG_02997"/>
<dbReference type="Gene3D" id="3.90.180.10">
    <property type="entry name" value="Medium-chain alcohol dehydrogenases, catalytic domain"/>
    <property type="match status" value="1"/>
</dbReference>
<dbReference type="InterPro" id="IPR047122">
    <property type="entry name" value="Trans-enoyl_RdTase-like"/>
</dbReference>
<dbReference type="SUPFAM" id="SSF50129">
    <property type="entry name" value="GroES-like"/>
    <property type="match status" value="1"/>
</dbReference>
<keyword evidence="4" id="KW-1185">Reference proteome</keyword>
<dbReference type="Pfam" id="PF00107">
    <property type="entry name" value="ADH_zinc_N"/>
    <property type="match status" value="1"/>
</dbReference>